<dbReference type="EMBL" id="SJPR01000002">
    <property type="protein sequence ID" value="TWT97731.1"/>
    <property type="molecule type" value="Genomic_DNA"/>
</dbReference>
<dbReference type="Proteomes" id="UP000317421">
    <property type="component" value="Unassembled WGS sequence"/>
</dbReference>
<feature type="domain" description="DUF1559" evidence="1">
    <location>
        <begin position="34"/>
        <end position="287"/>
    </location>
</feature>
<dbReference type="Gene3D" id="3.30.700.10">
    <property type="entry name" value="Glycoprotein, Type 4 Pilin"/>
    <property type="match status" value="1"/>
</dbReference>
<sequence length="304" mass="32861">MNSPSVRRGFTLVELLVVIAIIGILVALLLPAVQAARETARRCMCRSNLRQVGVATLNYHDTTGHLPPPKVGTKYEHRGSALVLLLPFLEEGSLYATYDLDRPIHDPVNLPTTTGTIEAYLCPSMAPPTLTETQGGAPYGYGSYLISTRSEYQKHSDDENAADKLPDGAFTSLNLGDNYRLGLQHISDGTSKTLLAGEINYAFESQLPVATVGGGSLGVGAFAWAQGYWIQGWGHMGLDTEIDLYNNSERLVAPTSPRTFRSDHPGGVNFVLLDGSVRFLETATDREVRRALVTRAAADTPASL</sequence>
<dbReference type="AlphaFoldDB" id="A0A5C6AF93"/>
<dbReference type="InterPro" id="IPR027558">
    <property type="entry name" value="Pre_pil_HX9DG_C"/>
</dbReference>
<accession>A0A5C6AF93</accession>
<dbReference type="SUPFAM" id="SSF54523">
    <property type="entry name" value="Pili subunits"/>
    <property type="match status" value="1"/>
</dbReference>
<evidence type="ECO:0000313" key="3">
    <source>
        <dbReference type="Proteomes" id="UP000317421"/>
    </source>
</evidence>
<dbReference type="PANTHER" id="PTHR30093:SF2">
    <property type="entry name" value="TYPE II SECRETION SYSTEM PROTEIN H"/>
    <property type="match status" value="1"/>
</dbReference>
<proteinExistence type="predicted"/>
<dbReference type="NCBIfam" id="TIGR04294">
    <property type="entry name" value="pre_pil_HX9DG"/>
    <property type="match status" value="1"/>
</dbReference>
<dbReference type="RefSeq" id="WP_146444642.1">
    <property type="nucleotide sequence ID" value="NZ_SJPR01000002.1"/>
</dbReference>
<dbReference type="OrthoDB" id="263324at2"/>
<evidence type="ECO:0000313" key="2">
    <source>
        <dbReference type="EMBL" id="TWT97731.1"/>
    </source>
</evidence>
<dbReference type="PROSITE" id="PS00409">
    <property type="entry name" value="PROKAR_NTER_METHYL"/>
    <property type="match status" value="1"/>
</dbReference>
<dbReference type="InterPro" id="IPR011453">
    <property type="entry name" value="DUF1559"/>
</dbReference>
<comment type="caution">
    <text evidence="2">The sequence shown here is derived from an EMBL/GenBank/DDBJ whole genome shotgun (WGS) entry which is preliminary data.</text>
</comment>
<dbReference type="InterPro" id="IPR045584">
    <property type="entry name" value="Pilin-like"/>
</dbReference>
<protein>
    <submittedName>
        <fullName evidence="2">Putative major pilin subunit</fullName>
    </submittedName>
</protein>
<keyword evidence="3" id="KW-1185">Reference proteome</keyword>
<organism evidence="2 3">
    <name type="scientific">Botrimarina colliarenosi</name>
    <dbReference type="NCBI Taxonomy" id="2528001"/>
    <lineage>
        <taxon>Bacteria</taxon>
        <taxon>Pseudomonadati</taxon>
        <taxon>Planctomycetota</taxon>
        <taxon>Planctomycetia</taxon>
        <taxon>Pirellulales</taxon>
        <taxon>Lacipirellulaceae</taxon>
        <taxon>Botrimarina</taxon>
    </lineage>
</organism>
<dbReference type="Pfam" id="PF07596">
    <property type="entry name" value="SBP_bac_10"/>
    <property type="match status" value="1"/>
</dbReference>
<reference evidence="2 3" key="1">
    <citation type="submission" date="2019-02" db="EMBL/GenBank/DDBJ databases">
        <title>Deep-cultivation of Planctomycetes and their phenomic and genomic characterization uncovers novel biology.</title>
        <authorList>
            <person name="Wiegand S."/>
            <person name="Jogler M."/>
            <person name="Boedeker C."/>
            <person name="Pinto D."/>
            <person name="Vollmers J."/>
            <person name="Rivas-Marin E."/>
            <person name="Kohn T."/>
            <person name="Peeters S.H."/>
            <person name="Heuer A."/>
            <person name="Rast P."/>
            <person name="Oberbeckmann S."/>
            <person name="Bunk B."/>
            <person name="Jeske O."/>
            <person name="Meyerdierks A."/>
            <person name="Storesund J.E."/>
            <person name="Kallscheuer N."/>
            <person name="Luecker S."/>
            <person name="Lage O.M."/>
            <person name="Pohl T."/>
            <person name="Merkel B.J."/>
            <person name="Hornburger P."/>
            <person name="Mueller R.-W."/>
            <person name="Bruemmer F."/>
            <person name="Labrenz M."/>
            <person name="Spormann A.M."/>
            <person name="Op Den Camp H."/>
            <person name="Overmann J."/>
            <person name="Amann R."/>
            <person name="Jetten M.S.M."/>
            <person name="Mascher T."/>
            <person name="Medema M.H."/>
            <person name="Devos D.P."/>
            <person name="Kaster A.-K."/>
            <person name="Ovreas L."/>
            <person name="Rohde M."/>
            <person name="Galperin M.Y."/>
            <person name="Jogler C."/>
        </authorList>
    </citation>
    <scope>NUCLEOTIDE SEQUENCE [LARGE SCALE GENOMIC DNA]</scope>
    <source>
        <strain evidence="2 3">Pla108</strain>
    </source>
</reference>
<dbReference type="InterPro" id="IPR012902">
    <property type="entry name" value="N_methyl_site"/>
</dbReference>
<evidence type="ECO:0000259" key="1">
    <source>
        <dbReference type="Pfam" id="PF07596"/>
    </source>
</evidence>
<dbReference type="Pfam" id="PF07963">
    <property type="entry name" value="N_methyl"/>
    <property type="match status" value="1"/>
</dbReference>
<dbReference type="PANTHER" id="PTHR30093">
    <property type="entry name" value="GENERAL SECRETION PATHWAY PROTEIN G"/>
    <property type="match status" value="1"/>
</dbReference>
<dbReference type="NCBIfam" id="TIGR02532">
    <property type="entry name" value="IV_pilin_GFxxxE"/>
    <property type="match status" value="1"/>
</dbReference>
<name>A0A5C6AF93_9BACT</name>
<gene>
    <name evidence="2" type="ORF">Pla108_18830</name>
</gene>